<name>A0ABY6J735_9BACT</name>
<dbReference type="InterPro" id="IPR045857">
    <property type="entry name" value="O16G_dom_2"/>
</dbReference>
<dbReference type="InterPro" id="IPR017853">
    <property type="entry name" value="GH"/>
</dbReference>
<protein>
    <recommendedName>
        <fullName evidence="3">Alpha-amylase</fullName>
        <ecNumber evidence="3">3.2.1.1</ecNumber>
    </recommendedName>
</protein>
<dbReference type="RefSeq" id="WP_264283221.1">
    <property type="nucleotide sequence ID" value="NZ_CP107006.1"/>
</dbReference>
<evidence type="ECO:0000256" key="1">
    <source>
        <dbReference type="ARBA" id="ARBA00008061"/>
    </source>
</evidence>
<dbReference type="EC" id="3.2.1.1" evidence="3"/>
<comment type="similarity">
    <text evidence="1 2">Belongs to the glycosyl hydrolase 13 family.</text>
</comment>
<dbReference type="InterPro" id="IPR013780">
    <property type="entry name" value="Glyco_hydro_b"/>
</dbReference>
<gene>
    <name evidence="5" type="ORF">MKQ68_10325</name>
</gene>
<dbReference type="PRINTS" id="PR00110">
    <property type="entry name" value="ALPHAAMYLASE"/>
</dbReference>
<keyword evidence="3" id="KW-0119">Carbohydrate metabolism</keyword>
<evidence type="ECO:0000313" key="5">
    <source>
        <dbReference type="EMBL" id="UYQ95495.1"/>
    </source>
</evidence>
<keyword evidence="6" id="KW-1185">Reference proteome</keyword>
<dbReference type="Pfam" id="PF22157">
    <property type="entry name" value="SupH-like_C"/>
    <property type="match status" value="1"/>
</dbReference>
<proteinExistence type="inferred from homology"/>
<dbReference type="Gene3D" id="3.90.400.10">
    <property type="entry name" value="Oligo-1,6-glucosidase, Domain 2"/>
    <property type="match status" value="1"/>
</dbReference>
<dbReference type="InterPro" id="IPR054049">
    <property type="entry name" value="SupH-like_C"/>
</dbReference>
<dbReference type="InterPro" id="IPR006047">
    <property type="entry name" value="GH13_cat_dom"/>
</dbReference>
<dbReference type="Proteomes" id="UP001162741">
    <property type="component" value="Chromosome"/>
</dbReference>
<organism evidence="5 6">
    <name type="scientific">Chitinophaga horti</name>
    <dbReference type="NCBI Taxonomy" id="2920382"/>
    <lineage>
        <taxon>Bacteria</taxon>
        <taxon>Pseudomonadati</taxon>
        <taxon>Bacteroidota</taxon>
        <taxon>Chitinophagia</taxon>
        <taxon>Chitinophagales</taxon>
        <taxon>Chitinophagaceae</taxon>
        <taxon>Chitinophaga</taxon>
    </lineage>
</organism>
<dbReference type="Gene3D" id="3.20.20.80">
    <property type="entry name" value="Glycosidases"/>
    <property type="match status" value="1"/>
</dbReference>
<dbReference type="SMART" id="SM00642">
    <property type="entry name" value="Aamy"/>
    <property type="match status" value="1"/>
</dbReference>
<dbReference type="PANTHER" id="PTHR10357">
    <property type="entry name" value="ALPHA-AMYLASE FAMILY MEMBER"/>
    <property type="match status" value="1"/>
</dbReference>
<accession>A0ABY6J735</accession>
<reference evidence="5" key="1">
    <citation type="submission" date="2022-10" db="EMBL/GenBank/DDBJ databases">
        <title>Chitinophaga sp. nov., isolated from soil.</title>
        <authorList>
            <person name="Jeon C.O."/>
        </authorList>
    </citation>
    <scope>NUCLEOTIDE SEQUENCE</scope>
    <source>
        <strain evidence="5">R8</strain>
    </source>
</reference>
<evidence type="ECO:0000256" key="2">
    <source>
        <dbReference type="RuleBase" id="RU003615"/>
    </source>
</evidence>
<dbReference type="Gene3D" id="2.60.40.1180">
    <property type="entry name" value="Golgi alpha-mannosidase II"/>
    <property type="match status" value="1"/>
</dbReference>
<dbReference type="SUPFAM" id="SSF51445">
    <property type="entry name" value="(Trans)glycosidases"/>
    <property type="match status" value="1"/>
</dbReference>
<dbReference type="Pfam" id="PF00128">
    <property type="entry name" value="Alpha-amylase"/>
    <property type="match status" value="2"/>
</dbReference>
<evidence type="ECO:0000313" key="6">
    <source>
        <dbReference type="Proteomes" id="UP001162741"/>
    </source>
</evidence>
<dbReference type="EMBL" id="CP107006">
    <property type="protein sequence ID" value="UYQ95495.1"/>
    <property type="molecule type" value="Genomic_DNA"/>
</dbReference>
<evidence type="ECO:0000256" key="3">
    <source>
        <dbReference type="RuleBase" id="RU361134"/>
    </source>
</evidence>
<dbReference type="PANTHER" id="PTHR10357:SF219">
    <property type="entry name" value="MALTOSE ALPHA-D-GLUCOSYLTRANSFERASE"/>
    <property type="match status" value="1"/>
</dbReference>
<feature type="domain" description="Glycosyl hydrolase family 13 catalytic" evidence="4">
    <location>
        <begin position="14"/>
        <end position="431"/>
    </location>
</feature>
<evidence type="ECO:0000259" key="4">
    <source>
        <dbReference type="SMART" id="SM00642"/>
    </source>
</evidence>
<keyword evidence="3" id="KW-0326">Glycosidase</keyword>
<dbReference type="CDD" id="cd11334">
    <property type="entry name" value="AmyAc_TreS"/>
    <property type="match status" value="1"/>
</dbReference>
<comment type="catalytic activity">
    <reaction evidence="3">
        <text>Endohydrolysis of (1-&gt;4)-alpha-D-glucosidic linkages in polysaccharides containing three or more (1-&gt;4)-alpha-linked D-glucose units.</text>
        <dbReference type="EC" id="3.2.1.1"/>
    </reaction>
</comment>
<dbReference type="SUPFAM" id="SSF51011">
    <property type="entry name" value="Glycosyl hydrolase domain"/>
    <property type="match status" value="1"/>
</dbReference>
<keyword evidence="3" id="KW-0378">Hydrolase</keyword>
<dbReference type="InterPro" id="IPR006046">
    <property type="entry name" value="Alpha_amylase"/>
</dbReference>
<sequence>MLTKYWYKNAIIYSLDVKTFADSDGDGIGDLQGLMQNLDYLACLGINCIWLQPMHPSPLKDGGYDITDHFTIDRRLGTLAEFTQLVDKANARGIRIMMDLVLNHTSAEHPWFRDARQHKHGKYRDYYIWADERPANHDAHVVFKGVETSNWAYDTLSQSWFYHTFYHFQPDLNVFNPAVEEEIKKIILFWIRLGVNGFRIDAVPHMLRAKGQPGREGDPHDLLRRLRRFTDEHGKDIVLMGEADTEHESYDDFFGNRDQLHMLLNFHVNNHLFLALARKQSAPLCESLDELMPHSAVCNQFANFVRNHDELNLAQLEPGQQEDVLAAFAPDPDMRVYERGIRRRLPPMLNNDEHCIKLTYSLLFSMPGTPVLRYGEEIGMGDLLTLKERASVRTAMQWTDARHGGFSGSEGWVWPLVTEGPYSYMKVNVAAQANRPHSLLNTISNMIAIRKAYPAFGWGEYEIVETGHPGVLAHICRSENTLAMALHNFTGEACRVELPLSEEDKRCLTEILADRPYELPNGSFELGPYGYRWLYKWPLVQKL</sequence>